<feature type="compositionally biased region" description="Basic and acidic residues" evidence="4">
    <location>
        <begin position="62"/>
        <end position="97"/>
    </location>
</feature>
<accession>A0A150J866</accession>
<proteinExistence type="predicted"/>
<keyword evidence="1 5" id="KW-0689">Ribosomal protein</keyword>
<evidence type="ECO:0000256" key="4">
    <source>
        <dbReference type="SAM" id="MobiDB-lite"/>
    </source>
</evidence>
<evidence type="ECO:0000313" key="5">
    <source>
        <dbReference type="EMBL" id="KYC53400.1"/>
    </source>
</evidence>
<organism evidence="5 6">
    <name type="scientific">Candidatus Methanofastidiosum methylothiophilum</name>
    <dbReference type="NCBI Taxonomy" id="1705564"/>
    <lineage>
        <taxon>Archaea</taxon>
        <taxon>Methanobacteriati</taxon>
        <taxon>Methanobacteriota</taxon>
        <taxon>Stenosarchaea group</taxon>
        <taxon>Candidatus Methanofastidiosia</taxon>
        <taxon>Candidatus Methanofastidiosales</taxon>
        <taxon>Candidatus Methanofastidiosaceae</taxon>
        <taxon>Candidatus Methanofastidiosum</taxon>
    </lineage>
</organism>
<feature type="region of interest" description="Disordered" evidence="4">
    <location>
        <begin position="62"/>
        <end position="155"/>
    </location>
</feature>
<dbReference type="Proteomes" id="UP000075398">
    <property type="component" value="Unassembled WGS sequence"/>
</dbReference>
<dbReference type="Pfam" id="PF01294">
    <property type="entry name" value="Ribosomal_L13e"/>
    <property type="match status" value="1"/>
</dbReference>
<dbReference type="InterPro" id="IPR001380">
    <property type="entry name" value="Ribosomal_eL13"/>
</dbReference>
<name>A0A150J866_9EURY</name>
<keyword evidence="2" id="KW-0687">Ribonucleoprotein</keyword>
<gene>
    <name evidence="5" type="ORF">AMQ22_00299</name>
</gene>
<dbReference type="GO" id="GO:0005840">
    <property type="term" value="C:ribosome"/>
    <property type="evidence" value="ECO:0007669"/>
    <property type="project" value="UniProtKB-KW"/>
</dbReference>
<feature type="compositionally biased region" description="Basic residues" evidence="4">
    <location>
        <begin position="112"/>
        <end position="122"/>
    </location>
</feature>
<reference evidence="5 6" key="1">
    <citation type="journal article" date="2016" name="ISME J.">
        <title>Chasing the elusive Euryarchaeota class WSA2: genomes reveal a uniquely fastidious methyl-reducing methanogen.</title>
        <authorList>
            <person name="Nobu M.K."/>
            <person name="Narihiro T."/>
            <person name="Kuroda K."/>
            <person name="Mei R."/>
            <person name="Liu W.T."/>
        </authorList>
    </citation>
    <scope>NUCLEOTIDE SEQUENCE [LARGE SCALE GENOMIC DNA]</scope>
    <source>
        <strain evidence="5">U1lsi0528_Bin055</strain>
    </source>
</reference>
<evidence type="ECO:0000256" key="2">
    <source>
        <dbReference type="ARBA" id="ARBA00023274"/>
    </source>
</evidence>
<comment type="caution">
    <text evidence="5">The sequence shown here is derived from an EMBL/GenBank/DDBJ whole genome shotgun (WGS) entry which is preliminary data.</text>
</comment>
<dbReference type="GO" id="GO:0003735">
    <property type="term" value="F:structural constituent of ribosome"/>
    <property type="evidence" value="ECO:0007669"/>
    <property type="project" value="InterPro"/>
</dbReference>
<dbReference type="EMBL" id="LNGC01000006">
    <property type="protein sequence ID" value="KYC53400.1"/>
    <property type="molecule type" value="Genomic_DNA"/>
</dbReference>
<sequence>MTHNKNLTKERNSRGFSLGELREANVSVNRANSLGIILDFRRGTVRETNVTLLKDILNKNVEAKKQRKADAQKQVGEVKEKVKSEKAKKPAPKKEEAKEEAESEVKPEKAKKPAAKKAAPKKKTTEVKKTEAKEVKPKKPAAKKAAPKKEKVNKE</sequence>
<evidence type="ECO:0000313" key="6">
    <source>
        <dbReference type="Proteomes" id="UP000075398"/>
    </source>
</evidence>
<dbReference type="GO" id="GO:0006412">
    <property type="term" value="P:translation"/>
    <property type="evidence" value="ECO:0007669"/>
    <property type="project" value="InterPro"/>
</dbReference>
<evidence type="ECO:0000256" key="3">
    <source>
        <dbReference type="ARBA" id="ARBA00035539"/>
    </source>
</evidence>
<feature type="compositionally biased region" description="Basic and acidic residues" evidence="4">
    <location>
        <begin position="123"/>
        <end position="137"/>
    </location>
</feature>
<dbReference type="GO" id="GO:1990904">
    <property type="term" value="C:ribonucleoprotein complex"/>
    <property type="evidence" value="ECO:0007669"/>
    <property type="project" value="UniProtKB-KW"/>
</dbReference>
<dbReference type="AlphaFoldDB" id="A0A150J866"/>
<evidence type="ECO:0000256" key="1">
    <source>
        <dbReference type="ARBA" id="ARBA00022980"/>
    </source>
</evidence>
<protein>
    <recommendedName>
        <fullName evidence="3">50S ribosomal protein L13e</fullName>
    </recommendedName>
</protein>